<organism evidence="3 4">
    <name type="scientific">Strongylus vulgaris</name>
    <name type="common">Blood worm</name>
    <dbReference type="NCBI Taxonomy" id="40348"/>
    <lineage>
        <taxon>Eukaryota</taxon>
        <taxon>Metazoa</taxon>
        <taxon>Ecdysozoa</taxon>
        <taxon>Nematoda</taxon>
        <taxon>Chromadorea</taxon>
        <taxon>Rhabditida</taxon>
        <taxon>Rhabditina</taxon>
        <taxon>Rhabditomorpha</taxon>
        <taxon>Strongyloidea</taxon>
        <taxon>Strongylidae</taxon>
        <taxon>Strongylus</taxon>
    </lineage>
</organism>
<dbReference type="InterPro" id="IPR001507">
    <property type="entry name" value="ZP_dom"/>
</dbReference>
<feature type="domain" description="ZP" evidence="2">
    <location>
        <begin position="1"/>
        <end position="122"/>
    </location>
</feature>
<evidence type="ECO:0000259" key="2">
    <source>
        <dbReference type="PROSITE" id="PS51034"/>
    </source>
</evidence>
<dbReference type="OrthoDB" id="6139674at2759"/>
<evidence type="ECO:0000313" key="3">
    <source>
        <dbReference type="EMBL" id="VDM68454.1"/>
    </source>
</evidence>
<accession>A0A3P7ISG7</accession>
<dbReference type="Proteomes" id="UP000270094">
    <property type="component" value="Unassembled WGS sequence"/>
</dbReference>
<dbReference type="InterPro" id="IPR051962">
    <property type="entry name" value="Cuticlin"/>
</dbReference>
<evidence type="ECO:0000313" key="4">
    <source>
        <dbReference type="Proteomes" id="UP000270094"/>
    </source>
</evidence>
<keyword evidence="4" id="KW-1185">Reference proteome</keyword>
<dbReference type="PANTHER" id="PTHR22907:SF57">
    <property type="entry name" value="CUTICLIN-4"/>
    <property type="match status" value="1"/>
</dbReference>
<name>A0A3P7ISG7_STRVU</name>
<dbReference type="InterPro" id="IPR057475">
    <property type="entry name" value="CUT_C"/>
</dbReference>
<dbReference type="AlphaFoldDB" id="A0A3P7ISG7"/>
<sequence>MRRYEILSEGPNGVPIKYGKIGETVYHKWTCVSELTDVYCMRVHSCTVYDGQGGPPVTVLDANGCSVDGVILQNLDYTSDLTAGKSAQVFKFADKAGLYFNCQIQLTIKDKQYGCSTAVGFLKNNTNYRSMVFKIYDRDIICNHKKSIIP</sequence>
<proteinExistence type="predicted"/>
<dbReference type="EMBL" id="UYYB01008868">
    <property type="protein sequence ID" value="VDM68454.1"/>
    <property type="molecule type" value="Genomic_DNA"/>
</dbReference>
<keyword evidence="1" id="KW-0732">Signal</keyword>
<reference evidence="3 4" key="1">
    <citation type="submission" date="2018-11" db="EMBL/GenBank/DDBJ databases">
        <authorList>
            <consortium name="Pathogen Informatics"/>
        </authorList>
    </citation>
    <scope>NUCLEOTIDE SEQUENCE [LARGE SCALE GENOMIC DNA]</scope>
</reference>
<dbReference type="PANTHER" id="PTHR22907">
    <property type="entry name" value="GH04558P"/>
    <property type="match status" value="1"/>
</dbReference>
<protein>
    <recommendedName>
        <fullName evidence="2">ZP domain-containing protein</fullName>
    </recommendedName>
</protein>
<dbReference type="PROSITE" id="PS51034">
    <property type="entry name" value="ZP_2"/>
    <property type="match status" value="1"/>
</dbReference>
<dbReference type="Pfam" id="PF25301">
    <property type="entry name" value="CUT_C"/>
    <property type="match status" value="1"/>
</dbReference>
<evidence type="ECO:0000256" key="1">
    <source>
        <dbReference type="ARBA" id="ARBA00022729"/>
    </source>
</evidence>
<gene>
    <name evidence="3" type="ORF">SVUK_LOCUS3452</name>
</gene>